<protein>
    <submittedName>
        <fullName evidence="5">ATP-binding cassette domain-containing protein</fullName>
    </submittedName>
</protein>
<reference evidence="5 6" key="1">
    <citation type="submission" date="2020-08" db="EMBL/GenBank/DDBJ databases">
        <title>A Genomic Blueprint of the Chicken Gut Microbiome.</title>
        <authorList>
            <person name="Gilroy R."/>
            <person name="Ravi A."/>
            <person name="Getino M."/>
            <person name="Pursley I."/>
            <person name="Horton D.L."/>
            <person name="Alikhan N.-F."/>
            <person name="Baker D."/>
            <person name="Gharbi K."/>
            <person name="Hall N."/>
            <person name="Watson M."/>
            <person name="Adriaenssens E.M."/>
            <person name="Foster-Nyarko E."/>
            <person name="Jarju S."/>
            <person name="Secka A."/>
            <person name="Antonio M."/>
            <person name="Oren A."/>
            <person name="Chaudhuri R."/>
            <person name="La Ragione R.M."/>
            <person name="Hildebrand F."/>
            <person name="Pallen M.J."/>
        </authorList>
    </citation>
    <scope>NUCLEOTIDE SEQUENCE [LARGE SCALE GENOMIC DNA]</scope>
    <source>
        <strain evidence="5 6">Sa2BVA3</strain>
    </source>
</reference>
<dbReference type="InterPro" id="IPR027417">
    <property type="entry name" value="P-loop_NTPase"/>
</dbReference>
<dbReference type="Pfam" id="PF00005">
    <property type="entry name" value="ABC_tran"/>
    <property type="match status" value="1"/>
</dbReference>
<feature type="domain" description="ABC transporter" evidence="4">
    <location>
        <begin position="14"/>
        <end position="249"/>
    </location>
</feature>
<evidence type="ECO:0000256" key="1">
    <source>
        <dbReference type="ARBA" id="ARBA00022448"/>
    </source>
</evidence>
<dbReference type="PANTHER" id="PTHR43023:SF6">
    <property type="entry name" value="INTERMEMBRANE PHOSPHOLIPID TRANSPORT SYSTEM ATP-BINDING PROTEIN MLAF"/>
    <property type="match status" value="1"/>
</dbReference>
<evidence type="ECO:0000256" key="3">
    <source>
        <dbReference type="ARBA" id="ARBA00022840"/>
    </source>
</evidence>
<keyword evidence="1" id="KW-0813">Transport</keyword>
<keyword evidence="2" id="KW-0547">Nucleotide-binding</keyword>
<comment type="caution">
    <text evidence="5">The sequence shown here is derived from an EMBL/GenBank/DDBJ whole genome shotgun (WGS) entry which is preliminary data.</text>
</comment>
<dbReference type="Proteomes" id="UP000647183">
    <property type="component" value="Unassembled WGS sequence"/>
</dbReference>
<sequence length="306" mass="31770">MPHAVPPASNVPAVRLSGVRLDRGARTILSGIDLEVPRGSITAILGPSGSGKSTLLAALTGELVPAAGTVEVFGQPVPRRHRELLALRKGIGVLLQGNGLLTDLTAGENVALPLRTHTTLPTPVIEQLVLMKLHAVGLRTAADLYPRELSGGMARRVALARAIALDPPLMLYDEPLTGLDPIASGVIMSLIARLNATLGMTSIIVSHHVRETVPIADQVLVTANRGIVFAGTPAELEASDDPLLRQFLRGEPDGPIAFDPASAQPSARDALARAEAAAPARVVADVLDAAAAPHVATAPRPDAEAR</sequence>
<gene>
    <name evidence="5" type="ORF">H9645_05475</name>
</gene>
<dbReference type="PANTHER" id="PTHR43023">
    <property type="entry name" value="PROTEIN TRIGALACTOSYLDIACYLGLYCEROL 3, CHLOROPLASTIC"/>
    <property type="match status" value="1"/>
</dbReference>
<dbReference type="InterPro" id="IPR003593">
    <property type="entry name" value="AAA+_ATPase"/>
</dbReference>
<dbReference type="Gene3D" id="3.40.50.300">
    <property type="entry name" value="P-loop containing nucleotide triphosphate hydrolases"/>
    <property type="match status" value="1"/>
</dbReference>
<dbReference type="PROSITE" id="PS00211">
    <property type="entry name" value="ABC_TRANSPORTER_1"/>
    <property type="match status" value="1"/>
</dbReference>
<evidence type="ECO:0000313" key="5">
    <source>
        <dbReference type="EMBL" id="MBD7987475.1"/>
    </source>
</evidence>
<accession>A0ABR8UHH6</accession>
<evidence type="ECO:0000256" key="2">
    <source>
        <dbReference type="ARBA" id="ARBA00022741"/>
    </source>
</evidence>
<organism evidence="5 6">
    <name type="scientific">Luteimonas colneyensis</name>
    <dbReference type="NCBI Taxonomy" id="2762230"/>
    <lineage>
        <taxon>Bacteria</taxon>
        <taxon>Pseudomonadati</taxon>
        <taxon>Pseudomonadota</taxon>
        <taxon>Gammaproteobacteria</taxon>
        <taxon>Lysobacterales</taxon>
        <taxon>Lysobacteraceae</taxon>
        <taxon>Luteimonas</taxon>
    </lineage>
</organism>
<dbReference type="GO" id="GO:0005524">
    <property type="term" value="F:ATP binding"/>
    <property type="evidence" value="ECO:0007669"/>
    <property type="project" value="UniProtKB-KW"/>
</dbReference>
<keyword evidence="3 5" id="KW-0067">ATP-binding</keyword>
<dbReference type="SMART" id="SM00382">
    <property type="entry name" value="AAA"/>
    <property type="match status" value="1"/>
</dbReference>
<keyword evidence="6" id="KW-1185">Reference proteome</keyword>
<name>A0ABR8UHH6_9GAMM</name>
<dbReference type="InterPro" id="IPR003439">
    <property type="entry name" value="ABC_transporter-like_ATP-bd"/>
</dbReference>
<evidence type="ECO:0000259" key="4">
    <source>
        <dbReference type="PROSITE" id="PS50893"/>
    </source>
</evidence>
<evidence type="ECO:0000313" key="6">
    <source>
        <dbReference type="Proteomes" id="UP000647183"/>
    </source>
</evidence>
<dbReference type="CDD" id="cd03261">
    <property type="entry name" value="ABC_Org_Solvent_Resistant"/>
    <property type="match status" value="1"/>
</dbReference>
<dbReference type="InterPro" id="IPR017871">
    <property type="entry name" value="ABC_transporter-like_CS"/>
</dbReference>
<dbReference type="SUPFAM" id="SSF52540">
    <property type="entry name" value="P-loop containing nucleoside triphosphate hydrolases"/>
    <property type="match status" value="1"/>
</dbReference>
<dbReference type="PROSITE" id="PS50893">
    <property type="entry name" value="ABC_TRANSPORTER_2"/>
    <property type="match status" value="1"/>
</dbReference>
<dbReference type="EMBL" id="JACSQJ010000002">
    <property type="protein sequence ID" value="MBD7987475.1"/>
    <property type="molecule type" value="Genomic_DNA"/>
</dbReference>
<proteinExistence type="predicted"/>